<dbReference type="SUPFAM" id="SSF55785">
    <property type="entry name" value="PYP-like sensor domain (PAS domain)"/>
    <property type="match status" value="1"/>
</dbReference>
<dbReference type="SMART" id="SM00387">
    <property type="entry name" value="HATPase_c"/>
    <property type="match status" value="1"/>
</dbReference>
<dbReference type="InterPro" id="IPR036097">
    <property type="entry name" value="HisK_dim/P_sf"/>
</dbReference>
<comment type="catalytic activity">
    <reaction evidence="1">
        <text>ATP + protein L-histidine = ADP + protein N-phospho-L-histidine.</text>
        <dbReference type="EC" id="2.7.13.3"/>
    </reaction>
</comment>
<dbReference type="AlphaFoldDB" id="A0A7C4UGH4"/>
<dbReference type="PANTHER" id="PTHR43065:SF46">
    <property type="entry name" value="C4-DICARBOXYLATE TRANSPORT SENSOR PROTEIN DCTB"/>
    <property type="match status" value="1"/>
</dbReference>
<evidence type="ECO:0000256" key="5">
    <source>
        <dbReference type="ARBA" id="ARBA00022741"/>
    </source>
</evidence>
<keyword evidence="8" id="KW-0902">Two-component regulatory system</keyword>
<evidence type="ECO:0000259" key="9">
    <source>
        <dbReference type="PROSITE" id="PS50109"/>
    </source>
</evidence>
<dbReference type="PRINTS" id="PR00344">
    <property type="entry name" value="BCTRLSENSOR"/>
</dbReference>
<dbReference type="SUPFAM" id="SSF55874">
    <property type="entry name" value="ATPase domain of HSP90 chaperone/DNA topoisomerase II/histidine kinase"/>
    <property type="match status" value="1"/>
</dbReference>
<dbReference type="CDD" id="cd00082">
    <property type="entry name" value="HisKA"/>
    <property type="match status" value="1"/>
</dbReference>
<dbReference type="PROSITE" id="PS50109">
    <property type="entry name" value="HIS_KIN"/>
    <property type="match status" value="1"/>
</dbReference>
<evidence type="ECO:0000256" key="6">
    <source>
        <dbReference type="ARBA" id="ARBA00022777"/>
    </source>
</evidence>
<evidence type="ECO:0000256" key="7">
    <source>
        <dbReference type="ARBA" id="ARBA00022840"/>
    </source>
</evidence>
<dbReference type="GO" id="GO:0000155">
    <property type="term" value="F:phosphorelay sensor kinase activity"/>
    <property type="evidence" value="ECO:0007669"/>
    <property type="project" value="InterPro"/>
</dbReference>
<evidence type="ECO:0000256" key="4">
    <source>
        <dbReference type="ARBA" id="ARBA00022679"/>
    </source>
</evidence>
<dbReference type="InterPro" id="IPR004358">
    <property type="entry name" value="Sig_transdc_His_kin-like_C"/>
</dbReference>
<dbReference type="InterPro" id="IPR003661">
    <property type="entry name" value="HisK_dim/P_dom"/>
</dbReference>
<dbReference type="InterPro" id="IPR000014">
    <property type="entry name" value="PAS"/>
</dbReference>
<gene>
    <name evidence="10" type="ORF">ENV67_05190</name>
</gene>
<reference evidence="10" key="1">
    <citation type="journal article" date="2020" name="mSystems">
        <title>Genome- and Community-Level Interaction Insights into Carbon Utilization and Element Cycling Functions of Hydrothermarchaeota in Hydrothermal Sediment.</title>
        <authorList>
            <person name="Zhou Z."/>
            <person name="Liu Y."/>
            <person name="Xu W."/>
            <person name="Pan J."/>
            <person name="Luo Z.H."/>
            <person name="Li M."/>
        </authorList>
    </citation>
    <scope>NUCLEOTIDE SEQUENCE [LARGE SCALE GENOMIC DNA]</scope>
    <source>
        <strain evidence="10">SpSt-780</strain>
    </source>
</reference>
<dbReference type="Pfam" id="PF00512">
    <property type="entry name" value="HisKA"/>
    <property type="match status" value="1"/>
</dbReference>
<proteinExistence type="predicted"/>
<dbReference type="Gene3D" id="3.30.450.20">
    <property type="entry name" value="PAS domain"/>
    <property type="match status" value="1"/>
</dbReference>
<feature type="domain" description="Histidine kinase" evidence="9">
    <location>
        <begin position="142"/>
        <end position="356"/>
    </location>
</feature>
<evidence type="ECO:0000256" key="3">
    <source>
        <dbReference type="ARBA" id="ARBA00022553"/>
    </source>
</evidence>
<dbReference type="CDD" id="cd00130">
    <property type="entry name" value="PAS"/>
    <property type="match status" value="1"/>
</dbReference>
<keyword evidence="7" id="KW-0067">ATP-binding</keyword>
<keyword evidence="3" id="KW-0597">Phosphoprotein</keyword>
<name>A0A7C4UGH4_UNCW3</name>
<dbReference type="Pfam" id="PF02518">
    <property type="entry name" value="HATPase_c"/>
    <property type="match status" value="1"/>
</dbReference>
<evidence type="ECO:0000256" key="8">
    <source>
        <dbReference type="ARBA" id="ARBA00023012"/>
    </source>
</evidence>
<dbReference type="SUPFAM" id="SSF47384">
    <property type="entry name" value="Homodimeric domain of signal transducing histidine kinase"/>
    <property type="match status" value="1"/>
</dbReference>
<comment type="caution">
    <text evidence="10">The sequence shown here is derived from an EMBL/GenBank/DDBJ whole genome shotgun (WGS) entry which is preliminary data.</text>
</comment>
<evidence type="ECO:0000313" key="10">
    <source>
        <dbReference type="EMBL" id="HGW91918.1"/>
    </source>
</evidence>
<dbReference type="InterPro" id="IPR035965">
    <property type="entry name" value="PAS-like_dom_sf"/>
</dbReference>
<keyword evidence="4" id="KW-0808">Transferase</keyword>
<protein>
    <recommendedName>
        <fullName evidence="2">histidine kinase</fullName>
        <ecNumber evidence="2">2.7.13.3</ecNumber>
    </recommendedName>
</protein>
<dbReference type="SMART" id="SM00388">
    <property type="entry name" value="HisKA"/>
    <property type="match status" value="1"/>
</dbReference>
<dbReference type="GO" id="GO:0005524">
    <property type="term" value="F:ATP binding"/>
    <property type="evidence" value="ECO:0007669"/>
    <property type="project" value="UniProtKB-KW"/>
</dbReference>
<organism evidence="10">
    <name type="scientific">candidate division WOR-3 bacterium</name>
    <dbReference type="NCBI Taxonomy" id="2052148"/>
    <lineage>
        <taxon>Bacteria</taxon>
        <taxon>Bacteria division WOR-3</taxon>
    </lineage>
</organism>
<keyword evidence="6 10" id="KW-0418">Kinase</keyword>
<dbReference type="Gene3D" id="3.30.565.10">
    <property type="entry name" value="Histidine kinase-like ATPase, C-terminal domain"/>
    <property type="match status" value="1"/>
</dbReference>
<dbReference type="EMBL" id="DTHG01000066">
    <property type="protein sequence ID" value="HGW91918.1"/>
    <property type="molecule type" value="Genomic_DNA"/>
</dbReference>
<dbReference type="InterPro" id="IPR036890">
    <property type="entry name" value="HATPase_C_sf"/>
</dbReference>
<dbReference type="InterPro" id="IPR005467">
    <property type="entry name" value="His_kinase_dom"/>
</dbReference>
<dbReference type="InterPro" id="IPR003594">
    <property type="entry name" value="HATPase_dom"/>
</dbReference>
<evidence type="ECO:0000256" key="1">
    <source>
        <dbReference type="ARBA" id="ARBA00000085"/>
    </source>
</evidence>
<dbReference type="PANTHER" id="PTHR43065">
    <property type="entry name" value="SENSOR HISTIDINE KINASE"/>
    <property type="match status" value="1"/>
</dbReference>
<accession>A0A7C4UGH4</accession>
<dbReference type="NCBIfam" id="TIGR00229">
    <property type="entry name" value="sensory_box"/>
    <property type="match status" value="1"/>
</dbReference>
<evidence type="ECO:0000256" key="2">
    <source>
        <dbReference type="ARBA" id="ARBA00012438"/>
    </source>
</evidence>
<sequence>MNSLKFMTDPIFESVDFIVLVLNEKGKIEYINNFGAGLFKRNKDDMIGMDWFQFIPENRKDEIKIVFESVKNGEPEYKYYENPVILDDGKEKKVLWHNSIIKVNEKIYIISLGFLIDPKIRIVHQNRIEIEKFNNFSQSLRTIGHELNNLFTSIMGNLSLLKMSIKEKEDIEILKDIEIALNKALEIARRTLNFSKIESLKKEDFCINDLLMETAKFTLIGKKTKVSYEIEEEKINVTGDPVKISEVIQNIILNALESMNNCGELIVRLKRIYFDEYHPFLKKGEYALISIKDNGTGIPPELRDKIFLPFFTTKKGGSGLGLSISLKLMKEMGGFIDFISKEKEGSEFFIYIPLSKKIII</sequence>
<dbReference type="Gene3D" id="1.10.287.130">
    <property type="match status" value="1"/>
</dbReference>
<keyword evidence="5" id="KW-0547">Nucleotide-binding</keyword>
<dbReference type="EC" id="2.7.13.3" evidence="2"/>